<dbReference type="InterPro" id="IPR001623">
    <property type="entry name" value="DnaJ_domain"/>
</dbReference>
<dbReference type="RefSeq" id="WP_126994184.1">
    <property type="nucleotide sequence ID" value="NZ_JBNPXW010000001.1"/>
</dbReference>
<dbReference type="InterPro" id="IPR036869">
    <property type="entry name" value="J_dom_sf"/>
</dbReference>
<keyword evidence="1" id="KW-0143">Chaperone</keyword>
<name>A0A3S1CJP8_9PROT</name>
<dbReference type="Pfam" id="PF00226">
    <property type="entry name" value="DnaJ"/>
    <property type="match status" value="1"/>
</dbReference>
<evidence type="ECO:0000313" key="4">
    <source>
        <dbReference type="Proteomes" id="UP000280346"/>
    </source>
</evidence>
<evidence type="ECO:0000256" key="1">
    <source>
        <dbReference type="ARBA" id="ARBA00023186"/>
    </source>
</evidence>
<dbReference type="AlphaFoldDB" id="A0A3S1CJP8"/>
<dbReference type="OrthoDB" id="9786294at2"/>
<sequence>MSKHRARSAYDSHAAPRGATRVCDHPECVAAGEHRAPKSRGTLNEYWWFCLDHVREYNRAWDYYAGMSTDQIEAEVRRDTTWQRPSWPMGKWAAQEKYLRDRVLHGFSFEFGPDPGKSRDEEKAHRRHHARTVEEEALAVLDLAPPVDFPAIKTRYRALAKRYHPDANGGDKAAEEKLKEINLAYNTLKACYAG</sequence>
<feature type="domain" description="J" evidence="2">
    <location>
        <begin position="136"/>
        <end position="193"/>
    </location>
</feature>
<dbReference type="SUPFAM" id="SSF46565">
    <property type="entry name" value="Chaperone J-domain"/>
    <property type="match status" value="1"/>
</dbReference>
<organism evidence="3 4">
    <name type="scientific">Azospirillum doebereinerae</name>
    <dbReference type="NCBI Taxonomy" id="92933"/>
    <lineage>
        <taxon>Bacteria</taxon>
        <taxon>Pseudomonadati</taxon>
        <taxon>Pseudomonadota</taxon>
        <taxon>Alphaproteobacteria</taxon>
        <taxon>Rhodospirillales</taxon>
        <taxon>Azospirillaceae</taxon>
        <taxon>Azospirillum</taxon>
    </lineage>
</organism>
<comment type="caution">
    <text evidence="3">The sequence shown here is derived from an EMBL/GenBank/DDBJ whole genome shotgun (WGS) entry which is preliminary data.</text>
</comment>
<accession>A0A3S1CJP8</accession>
<keyword evidence="4" id="KW-1185">Reference proteome</keyword>
<dbReference type="Proteomes" id="UP000280346">
    <property type="component" value="Unassembled WGS sequence"/>
</dbReference>
<dbReference type="PANTHER" id="PTHR44145:SF3">
    <property type="entry name" value="DNAJ HOMOLOG SUBFAMILY A MEMBER 3, MITOCHONDRIAL"/>
    <property type="match status" value="1"/>
</dbReference>
<reference evidence="3 4" key="1">
    <citation type="submission" date="2018-12" db="EMBL/GenBank/DDBJ databases">
        <authorList>
            <person name="Yang Y."/>
        </authorList>
    </citation>
    <scope>NUCLEOTIDE SEQUENCE [LARGE SCALE GENOMIC DNA]</scope>
    <source>
        <strain evidence="3 4">GSF71</strain>
    </source>
</reference>
<dbReference type="SMART" id="SM00271">
    <property type="entry name" value="DnaJ"/>
    <property type="match status" value="1"/>
</dbReference>
<gene>
    <name evidence="3" type="ORF">EJ913_01620</name>
</gene>
<dbReference type="PANTHER" id="PTHR44145">
    <property type="entry name" value="DNAJ HOMOLOG SUBFAMILY A MEMBER 3, MITOCHONDRIAL"/>
    <property type="match status" value="1"/>
</dbReference>
<evidence type="ECO:0000313" key="3">
    <source>
        <dbReference type="EMBL" id="RUQ75837.1"/>
    </source>
</evidence>
<dbReference type="PROSITE" id="PS50076">
    <property type="entry name" value="DNAJ_2"/>
    <property type="match status" value="1"/>
</dbReference>
<evidence type="ECO:0000259" key="2">
    <source>
        <dbReference type="PROSITE" id="PS50076"/>
    </source>
</evidence>
<dbReference type="PRINTS" id="PR00625">
    <property type="entry name" value="JDOMAIN"/>
</dbReference>
<dbReference type="InterPro" id="IPR051938">
    <property type="entry name" value="Apopto_cytoskel_mod"/>
</dbReference>
<dbReference type="EMBL" id="RZIJ01000001">
    <property type="protein sequence ID" value="RUQ75837.1"/>
    <property type="molecule type" value="Genomic_DNA"/>
</dbReference>
<protein>
    <submittedName>
        <fullName evidence="3">Molecular chaperone DnaJ</fullName>
    </submittedName>
</protein>
<proteinExistence type="predicted"/>
<dbReference type="CDD" id="cd06257">
    <property type="entry name" value="DnaJ"/>
    <property type="match status" value="1"/>
</dbReference>
<dbReference type="Gene3D" id="1.10.287.110">
    <property type="entry name" value="DnaJ domain"/>
    <property type="match status" value="1"/>
</dbReference>